<comment type="caution">
    <text evidence="9">The sequence shown here is derived from an EMBL/GenBank/DDBJ whole genome shotgun (WGS) entry which is preliminary data.</text>
</comment>
<dbReference type="SMART" id="SM00536">
    <property type="entry name" value="AXH"/>
    <property type="match status" value="1"/>
</dbReference>
<evidence type="ECO:0000256" key="1">
    <source>
        <dbReference type="ARBA" id="ARBA00004123"/>
    </source>
</evidence>
<keyword evidence="2" id="KW-0678">Repressor</keyword>
<evidence type="ECO:0000256" key="4">
    <source>
        <dbReference type="ARBA" id="ARBA00023125"/>
    </source>
</evidence>
<dbReference type="PANTHER" id="PTHR13392:SF13">
    <property type="entry name" value="AXH DOMAIN-CONTAINING PROTEIN"/>
    <property type="match status" value="1"/>
</dbReference>
<evidence type="ECO:0000256" key="7">
    <source>
        <dbReference type="SAM" id="MobiDB-lite"/>
    </source>
</evidence>
<dbReference type="AlphaFoldDB" id="A0AAV1ZNC8"/>
<dbReference type="PROSITE" id="PS51148">
    <property type="entry name" value="AXH"/>
    <property type="match status" value="1"/>
</dbReference>
<keyword evidence="5" id="KW-0804">Transcription</keyword>
<evidence type="ECO:0000313" key="10">
    <source>
        <dbReference type="Proteomes" id="UP001497382"/>
    </source>
</evidence>
<keyword evidence="3" id="KW-0805">Transcription regulation</keyword>
<dbReference type="GO" id="GO:0003677">
    <property type="term" value="F:DNA binding"/>
    <property type="evidence" value="ECO:0007669"/>
    <property type="project" value="UniProtKB-KW"/>
</dbReference>
<keyword evidence="10" id="KW-1185">Reference proteome</keyword>
<feature type="region of interest" description="Disordered" evidence="7">
    <location>
        <begin position="623"/>
        <end position="648"/>
    </location>
</feature>
<proteinExistence type="predicted"/>
<feature type="compositionally biased region" description="Polar residues" evidence="7">
    <location>
        <begin position="389"/>
        <end position="405"/>
    </location>
</feature>
<evidence type="ECO:0000256" key="6">
    <source>
        <dbReference type="ARBA" id="ARBA00023242"/>
    </source>
</evidence>
<evidence type="ECO:0000256" key="5">
    <source>
        <dbReference type="ARBA" id="ARBA00023163"/>
    </source>
</evidence>
<evidence type="ECO:0000256" key="2">
    <source>
        <dbReference type="ARBA" id="ARBA00022491"/>
    </source>
</evidence>
<protein>
    <recommendedName>
        <fullName evidence="8">AXH domain-containing protein</fullName>
    </recommendedName>
</protein>
<dbReference type="SUPFAM" id="SSF102031">
    <property type="entry name" value="AXH domain"/>
    <property type="match status" value="1"/>
</dbReference>
<accession>A0AAV1ZNC8</accession>
<dbReference type="InterPro" id="IPR043404">
    <property type="entry name" value="ATAXIN1-like"/>
</dbReference>
<feature type="compositionally biased region" description="Low complexity" evidence="7">
    <location>
        <begin position="367"/>
        <end position="388"/>
    </location>
</feature>
<organism evidence="9 10">
    <name type="scientific">Larinioides sclopetarius</name>
    <dbReference type="NCBI Taxonomy" id="280406"/>
    <lineage>
        <taxon>Eukaryota</taxon>
        <taxon>Metazoa</taxon>
        <taxon>Ecdysozoa</taxon>
        <taxon>Arthropoda</taxon>
        <taxon>Chelicerata</taxon>
        <taxon>Arachnida</taxon>
        <taxon>Araneae</taxon>
        <taxon>Araneomorphae</taxon>
        <taxon>Entelegynae</taxon>
        <taxon>Araneoidea</taxon>
        <taxon>Araneidae</taxon>
        <taxon>Larinioides</taxon>
    </lineage>
</organism>
<name>A0AAV1ZNC8_9ARAC</name>
<dbReference type="EMBL" id="CAXIEN010000066">
    <property type="protein sequence ID" value="CAL1273329.1"/>
    <property type="molecule type" value="Genomic_DNA"/>
</dbReference>
<dbReference type="InterPro" id="IPR036096">
    <property type="entry name" value="Ataxin_AXH_dom_sf"/>
</dbReference>
<dbReference type="Pfam" id="PF08517">
    <property type="entry name" value="AXH"/>
    <property type="match status" value="1"/>
</dbReference>
<comment type="subcellular location">
    <subcellularLocation>
        <location evidence="1">Nucleus</location>
    </subcellularLocation>
</comment>
<dbReference type="GO" id="GO:0003723">
    <property type="term" value="F:RNA binding"/>
    <property type="evidence" value="ECO:0007669"/>
    <property type="project" value="InterPro"/>
</dbReference>
<sequence length="648" mass="69922">MNGTEKYVMTGSSNHRAEQLNWLSEVASAVSKGTVNRHVSSQNPNVVNNSVSSNTHNVGNNSFPLFLSSSGTIVSSPAVLTRNIDANSVRMFVPPQYQAEHPRHVQPVSLPIGGTNATLYYSQAPRNTPYSNFFQATYSSPMTFSAAVPVSTTTAVPVEAQQRSYLQVDNFPSPSLVGVQAIGSTHSQLPCSPGYLQQPAMVSSPANLSNSTSVSHSRLFQQGRSILLSRSPEGMVVHSPQDRDPAHVRIQLSPVLTQMVDDTSQRKSFASNDSMLGSSSCSPVIDTAHNNAVHDFTLLKESSQQRTSPSHIGYRMPTGKEGSLKHRILRPPSINIVDPPPSIVSDAPLSAPPIRTHREPSPKQARSIPSSGYRSFSSSASSLTETSNRITSSGASPSSTFPNHCSSVSSGSPSPAPPASPTAAQLKYPQSFMKGAIIQLANNQLKQVENMTTEDFIECGMLSPTLRIDSSTVTSIEKMPSTGAAKLGFQVGQDNIQITVEAPLEHPFFVYKQGWSSCSPERSAQRYGLTCHKLKVGDTCISLTDKPRTKVNDNEKKTTNVCVPTTNSATGDKNQNVLTSKTIETNEAKEVSQTLTLPTTVGVSGKQSDQTVENLLRAKSETPFLGRKRKRRWSAPDNLPQKEENANC</sequence>
<dbReference type="GO" id="GO:0005634">
    <property type="term" value="C:nucleus"/>
    <property type="evidence" value="ECO:0007669"/>
    <property type="project" value="UniProtKB-SubCell"/>
</dbReference>
<feature type="region of interest" description="Disordered" evidence="7">
    <location>
        <begin position="332"/>
        <end position="423"/>
    </location>
</feature>
<evidence type="ECO:0000259" key="8">
    <source>
        <dbReference type="PROSITE" id="PS51148"/>
    </source>
</evidence>
<reference evidence="9 10" key="1">
    <citation type="submission" date="2024-04" db="EMBL/GenBank/DDBJ databases">
        <authorList>
            <person name="Rising A."/>
            <person name="Reimegard J."/>
            <person name="Sonavane S."/>
            <person name="Akerstrom W."/>
            <person name="Nylinder S."/>
            <person name="Hedman E."/>
            <person name="Kallberg Y."/>
        </authorList>
    </citation>
    <scope>NUCLEOTIDE SEQUENCE [LARGE SCALE GENOMIC DNA]</scope>
</reference>
<keyword evidence="4" id="KW-0238">DNA-binding</keyword>
<dbReference type="InterPro" id="IPR003652">
    <property type="entry name" value="Ataxin_AXH_dom"/>
</dbReference>
<gene>
    <name evidence="9" type="ORF">LARSCL_LOCUS6836</name>
</gene>
<evidence type="ECO:0000313" key="9">
    <source>
        <dbReference type="EMBL" id="CAL1273329.1"/>
    </source>
</evidence>
<dbReference type="PANTHER" id="PTHR13392">
    <property type="entry name" value="ATAXIN 1"/>
    <property type="match status" value="1"/>
</dbReference>
<feature type="compositionally biased region" description="Polar residues" evidence="7">
    <location>
        <begin position="300"/>
        <end position="310"/>
    </location>
</feature>
<dbReference type="Proteomes" id="UP001497382">
    <property type="component" value="Unassembled WGS sequence"/>
</dbReference>
<evidence type="ECO:0000256" key="3">
    <source>
        <dbReference type="ARBA" id="ARBA00023015"/>
    </source>
</evidence>
<feature type="domain" description="AXH" evidence="8">
    <location>
        <begin position="420"/>
        <end position="551"/>
    </location>
</feature>
<dbReference type="GO" id="GO:0006355">
    <property type="term" value="P:regulation of DNA-templated transcription"/>
    <property type="evidence" value="ECO:0007669"/>
    <property type="project" value="InterPro"/>
</dbReference>
<keyword evidence="6" id="KW-0539">Nucleus</keyword>
<feature type="region of interest" description="Disordered" evidence="7">
    <location>
        <begin position="300"/>
        <end position="320"/>
    </location>
</feature>